<accession>A0A8H3HPZ6</accession>
<dbReference type="EMBL" id="CAJMXA010003903">
    <property type="protein sequence ID" value="CAE6526078.1"/>
    <property type="molecule type" value="Genomic_DNA"/>
</dbReference>
<protein>
    <submittedName>
        <fullName evidence="1">Uncharacterized protein</fullName>
    </submittedName>
</protein>
<name>A0A8H3HPZ6_9AGAM</name>
<dbReference type="OrthoDB" id="6132182at2759"/>
<evidence type="ECO:0000313" key="1">
    <source>
        <dbReference type="EMBL" id="CAE6526078.1"/>
    </source>
</evidence>
<comment type="caution">
    <text evidence="1">The sequence shown here is derived from an EMBL/GenBank/DDBJ whole genome shotgun (WGS) entry which is preliminary data.</text>
</comment>
<dbReference type="Proteomes" id="UP000663853">
    <property type="component" value="Unassembled WGS sequence"/>
</dbReference>
<reference evidence="1" key="1">
    <citation type="submission" date="2021-01" db="EMBL/GenBank/DDBJ databases">
        <authorList>
            <person name="Kaushik A."/>
        </authorList>
    </citation>
    <scope>NUCLEOTIDE SEQUENCE</scope>
    <source>
        <strain evidence="1">AG6-10EEA</strain>
    </source>
</reference>
<proteinExistence type="predicted"/>
<evidence type="ECO:0000313" key="2">
    <source>
        <dbReference type="Proteomes" id="UP000663853"/>
    </source>
</evidence>
<dbReference type="AlphaFoldDB" id="A0A8H3HPZ6"/>
<organism evidence="1 2">
    <name type="scientific">Rhizoctonia solani</name>
    <dbReference type="NCBI Taxonomy" id="456999"/>
    <lineage>
        <taxon>Eukaryota</taxon>
        <taxon>Fungi</taxon>
        <taxon>Dikarya</taxon>
        <taxon>Basidiomycota</taxon>
        <taxon>Agaricomycotina</taxon>
        <taxon>Agaricomycetes</taxon>
        <taxon>Cantharellales</taxon>
        <taxon>Ceratobasidiaceae</taxon>
        <taxon>Rhizoctonia</taxon>
    </lineage>
</organism>
<sequence length="203" mass="22311">MNNNHGHIHSVLLTPQSSTTSSSGGHNHHAATQHRAIAAIWSVIENSNTNDQLKTSKLALKERQVESLVSLSGSLLAMLIQFGDNPVHEQSIDDLTQFVFEVMDAFVDKPREEAEPIAEFLFGHIQGPTPTTGSPIVEHDATPITPEEDVNEKIEAKEETGTRLAPPVKKHVSRREYNVSDQLVYSLFQRLNSLIPLAAPPGL</sequence>
<gene>
    <name evidence="1" type="ORF">RDB_LOCUS159635</name>
</gene>